<dbReference type="GO" id="GO:0006897">
    <property type="term" value="P:endocytosis"/>
    <property type="evidence" value="ECO:0007669"/>
    <property type="project" value="TreeGrafter"/>
</dbReference>
<evidence type="ECO:0000259" key="4">
    <source>
        <dbReference type="PROSITE" id="PS50002"/>
    </source>
</evidence>
<feature type="region of interest" description="Disordered" evidence="3">
    <location>
        <begin position="274"/>
        <end position="301"/>
    </location>
</feature>
<feature type="domain" description="SH3" evidence="4">
    <location>
        <begin position="94"/>
        <end position="157"/>
    </location>
</feature>
<protein>
    <recommendedName>
        <fullName evidence="4">SH3 domain-containing protein</fullName>
    </recommendedName>
</protein>
<dbReference type="GO" id="GO:0035091">
    <property type="term" value="F:phosphatidylinositol binding"/>
    <property type="evidence" value="ECO:0007669"/>
    <property type="project" value="TreeGrafter"/>
</dbReference>
<dbReference type="AlphaFoldDB" id="A0A9Q3F5Y3"/>
<accession>A0A9Q3F5Y3</accession>
<dbReference type="EMBL" id="AVOT02038265">
    <property type="protein sequence ID" value="MBW0533119.1"/>
    <property type="molecule type" value="Genomic_DNA"/>
</dbReference>
<dbReference type="GO" id="GO:0005886">
    <property type="term" value="C:plasma membrane"/>
    <property type="evidence" value="ECO:0007669"/>
    <property type="project" value="TreeGrafter"/>
</dbReference>
<dbReference type="PRINTS" id="PR00452">
    <property type="entry name" value="SH3DOMAIN"/>
</dbReference>
<proteinExistence type="predicted"/>
<keyword evidence="6" id="KW-1185">Reference proteome</keyword>
<evidence type="ECO:0000256" key="1">
    <source>
        <dbReference type="ARBA" id="ARBA00022443"/>
    </source>
</evidence>
<feature type="compositionally biased region" description="Low complexity" evidence="3">
    <location>
        <begin position="193"/>
        <end position="220"/>
    </location>
</feature>
<dbReference type="GO" id="GO:0031410">
    <property type="term" value="C:cytoplasmic vesicle"/>
    <property type="evidence" value="ECO:0007669"/>
    <property type="project" value="TreeGrafter"/>
</dbReference>
<dbReference type="OrthoDB" id="2504759at2759"/>
<organism evidence="5 6">
    <name type="scientific">Austropuccinia psidii MF-1</name>
    <dbReference type="NCBI Taxonomy" id="1389203"/>
    <lineage>
        <taxon>Eukaryota</taxon>
        <taxon>Fungi</taxon>
        <taxon>Dikarya</taxon>
        <taxon>Basidiomycota</taxon>
        <taxon>Pucciniomycotina</taxon>
        <taxon>Pucciniomycetes</taxon>
        <taxon>Pucciniales</taxon>
        <taxon>Sphaerophragmiaceae</taxon>
        <taxon>Austropuccinia</taxon>
    </lineage>
</organism>
<evidence type="ECO:0000256" key="3">
    <source>
        <dbReference type="SAM" id="MobiDB-lite"/>
    </source>
</evidence>
<feature type="region of interest" description="Disordered" evidence="3">
    <location>
        <begin position="192"/>
        <end position="220"/>
    </location>
</feature>
<dbReference type="PANTHER" id="PTHR45827">
    <property type="entry name" value="SORTING NEXIN"/>
    <property type="match status" value="1"/>
</dbReference>
<evidence type="ECO:0000313" key="6">
    <source>
        <dbReference type="Proteomes" id="UP000765509"/>
    </source>
</evidence>
<dbReference type="InterPro" id="IPR036028">
    <property type="entry name" value="SH3-like_dom_sf"/>
</dbReference>
<feature type="compositionally biased region" description="Polar residues" evidence="3">
    <location>
        <begin position="32"/>
        <end position="59"/>
    </location>
</feature>
<feature type="compositionally biased region" description="Polar residues" evidence="3">
    <location>
        <begin position="290"/>
        <end position="301"/>
    </location>
</feature>
<dbReference type="Proteomes" id="UP000765509">
    <property type="component" value="Unassembled WGS sequence"/>
</dbReference>
<dbReference type="PANTHER" id="PTHR45827:SF1">
    <property type="entry name" value="SORTING NEXIN"/>
    <property type="match status" value="1"/>
</dbReference>
<dbReference type="Gene3D" id="2.30.30.40">
    <property type="entry name" value="SH3 Domains"/>
    <property type="match status" value="1"/>
</dbReference>
<dbReference type="GO" id="GO:0016197">
    <property type="term" value="P:endosomal transport"/>
    <property type="evidence" value="ECO:0007669"/>
    <property type="project" value="TreeGrafter"/>
</dbReference>
<keyword evidence="1 2" id="KW-0728">SH3 domain</keyword>
<dbReference type="GO" id="GO:0097320">
    <property type="term" value="P:plasma membrane tubulation"/>
    <property type="evidence" value="ECO:0007669"/>
    <property type="project" value="TreeGrafter"/>
</dbReference>
<dbReference type="SMART" id="SM00326">
    <property type="entry name" value="SH3"/>
    <property type="match status" value="1"/>
</dbReference>
<evidence type="ECO:0000313" key="5">
    <source>
        <dbReference type="EMBL" id="MBW0533119.1"/>
    </source>
</evidence>
<dbReference type="SUPFAM" id="SSF50044">
    <property type="entry name" value="SH3-domain"/>
    <property type="match status" value="1"/>
</dbReference>
<dbReference type="PROSITE" id="PS50002">
    <property type="entry name" value="SH3"/>
    <property type="match status" value="1"/>
</dbReference>
<gene>
    <name evidence="5" type="ORF">O181_072834</name>
</gene>
<comment type="caution">
    <text evidence="5">The sequence shown here is derived from an EMBL/GenBank/DDBJ whole genome shotgun (WGS) entry which is preliminary data.</text>
</comment>
<dbReference type="InterPro" id="IPR001452">
    <property type="entry name" value="SH3_domain"/>
</dbReference>
<reference evidence="5" key="1">
    <citation type="submission" date="2021-03" db="EMBL/GenBank/DDBJ databases">
        <title>Draft genome sequence of rust myrtle Austropuccinia psidii MF-1, a brazilian biotype.</title>
        <authorList>
            <person name="Quecine M.C."/>
            <person name="Pachon D.M.R."/>
            <person name="Bonatelli M.L."/>
            <person name="Correr F.H."/>
            <person name="Franceschini L.M."/>
            <person name="Leite T.F."/>
            <person name="Margarido G.R.A."/>
            <person name="Almeida C.A."/>
            <person name="Ferrarezi J.A."/>
            <person name="Labate C.A."/>
        </authorList>
    </citation>
    <scope>NUCLEOTIDE SEQUENCE</scope>
    <source>
        <strain evidence="5">MF-1</strain>
    </source>
</reference>
<sequence>MKLPQYNTGILYLSCKFSTTLTDHQSIKSRGHSQSTHINLHQSTSHSNLHPSQNSLDPSELIQPTQLSRRASNLSSISSFKSGSFSAASFALDNVLTVIYAVHDFQAKNQDKLSFLAGEAIQVTKKDDQYGDGWWQGHNLKGDFGLFPQAYTISVLPNLKSQPNSAITSSPPQLIMNETLSEVQHAIDQLHLPSPTTNSFPSHSSHPTNSNSSLRSPSKSNQSLPFSIKINLVHLLTQLLLCIHIRYPHTLDAGEEELAPHLSQNPLAYKQSSIQLHQKQPSDPLVGVSKETSNPQHDETQPNLKLTCYQSKSSSDVFQIGHCSSHNSWPPISNPFIGIQAEDLAKQAIELSNPTVFIDVNLNKSTKKGKMYKNLGGSKSVGTETMIGKKSLPVDPSLTPPIGDR</sequence>
<name>A0A9Q3F5Y3_9BASI</name>
<dbReference type="Pfam" id="PF14604">
    <property type="entry name" value="SH3_9"/>
    <property type="match status" value="1"/>
</dbReference>
<feature type="region of interest" description="Disordered" evidence="3">
    <location>
        <begin position="26"/>
        <end position="59"/>
    </location>
</feature>
<evidence type="ECO:0000256" key="2">
    <source>
        <dbReference type="PROSITE-ProRule" id="PRU00192"/>
    </source>
</evidence>